<feature type="compositionally biased region" description="Acidic residues" evidence="1">
    <location>
        <begin position="357"/>
        <end position="366"/>
    </location>
</feature>
<dbReference type="EMBL" id="MN739564">
    <property type="protein sequence ID" value="QHT13221.1"/>
    <property type="molecule type" value="Genomic_DNA"/>
</dbReference>
<feature type="region of interest" description="Disordered" evidence="1">
    <location>
        <begin position="278"/>
        <end position="386"/>
    </location>
</feature>
<reference evidence="2" key="1">
    <citation type="journal article" date="2020" name="Nature">
        <title>Giant virus diversity and host interactions through global metagenomics.</title>
        <authorList>
            <person name="Schulz F."/>
            <person name="Roux S."/>
            <person name="Paez-Espino D."/>
            <person name="Jungbluth S."/>
            <person name="Walsh D.A."/>
            <person name="Denef V.J."/>
            <person name="McMahon K.D."/>
            <person name="Konstantinidis K.T."/>
            <person name="Eloe-Fadrosh E.A."/>
            <person name="Kyrpides N.C."/>
            <person name="Woyke T."/>
        </authorList>
    </citation>
    <scope>NUCLEOTIDE SEQUENCE</scope>
    <source>
        <strain evidence="2">GVMAG-M-3300023174-131</strain>
    </source>
</reference>
<feature type="compositionally biased region" description="Acidic residues" evidence="1">
    <location>
        <begin position="283"/>
        <end position="294"/>
    </location>
</feature>
<organism evidence="2">
    <name type="scientific">viral metagenome</name>
    <dbReference type="NCBI Taxonomy" id="1070528"/>
    <lineage>
        <taxon>unclassified sequences</taxon>
        <taxon>metagenomes</taxon>
        <taxon>organismal metagenomes</taxon>
    </lineage>
</organism>
<feature type="compositionally biased region" description="Basic residues" evidence="1">
    <location>
        <begin position="373"/>
        <end position="386"/>
    </location>
</feature>
<dbReference type="AlphaFoldDB" id="A0A6C0D9T4"/>
<feature type="compositionally biased region" description="Acidic residues" evidence="1">
    <location>
        <begin position="333"/>
        <end position="342"/>
    </location>
</feature>
<name>A0A6C0D9T4_9ZZZZ</name>
<sequence>MSDTKEITNYTDFIPTNLNFTEVTENERSNGQSIAYPRYNSVKSGADSALILQGPWIKLDNYGVPKLNQYYKTDEDRAHIRLPLDESNPENAVFAQKIKDLDEIMKSSKMMEKLFGKKASKYKYSTIFREGQEVDEDAKTKDGKPVGPRPPYIKVKLDLTWPEKNVKSVVYDSELNKETNKRTRTKVENINTIDDFAKAVPYLSNVRVVIRPVKLWAHAANKKDPEFGITFKLIKIEVENSRKGTNVYKNIHDSDNFIDSDSEEDLPMGKTVFSAATKAAATNEDDSSSDDEDSEPVKKSQSAPSKLVEVDSSSEDDEPAPKQAAKTKKAASVEEDSSEEDEPAPKPAAKTKKAAPVEEDSSEEDEPAPKPASKTKKAATAAKKSK</sequence>
<evidence type="ECO:0000313" key="2">
    <source>
        <dbReference type="EMBL" id="QHT13221.1"/>
    </source>
</evidence>
<protein>
    <submittedName>
        <fullName evidence="2">Uncharacterized protein</fullName>
    </submittedName>
</protein>
<evidence type="ECO:0000256" key="1">
    <source>
        <dbReference type="SAM" id="MobiDB-lite"/>
    </source>
</evidence>
<accession>A0A6C0D9T4</accession>
<proteinExistence type="predicted"/>